<dbReference type="OrthoDB" id="2316594at2759"/>
<proteinExistence type="predicted"/>
<evidence type="ECO:0000313" key="3">
    <source>
        <dbReference type="Proteomes" id="UP000037696"/>
    </source>
</evidence>
<evidence type="ECO:0008006" key="4">
    <source>
        <dbReference type="Google" id="ProtNLM"/>
    </source>
</evidence>
<sequence length="544" mass="59745">MAFHHLHRNTSETEEHMNLVKRDTDDSTDASRASRSENPHLDEELITSPLFSLSACETLDTSRLDSEQPLNGEQVFPQYGLLGMRIRSSSNALTQEDLVYANVAAPWSAFVCGSQGSGKSHTLSCLLENALIASSPAGNLSSPLAGLVIHYDKFTAFSSTQLCEAAYLHSSGIPVRVLVSPTNYLAMKKAYERLAGGSKMLKVQPLYLPQKDLNISMMKTLMGIGSRAEQPLYIEVVMKILRDMAIANQGKSSFNYSAFKHILQREQFVKGQLMPLNVRLEVLESFFEPGSVLGARPDTSKQHVADNIWKFPPGTLTIVDLSCPFVGQEDACALFNICVSLFLKNRRDTGRIIALDEAHKFMTSTSLEAADLTETLLSVVRQQRHLAARVLIATQEPTLAPALLELCNVTIIHRFSSPAWFKAIKSHIAGAGIDEKDSTTSSAIFHKIVRLPTGEALVFCPTALLDIAKHNDQEDEDPLSATSSSWSNAPDEPSSMDSVPITTTDSDSQDEPTSNRVVQLGPSYAHIRVRNRITVDGGRSMLQR</sequence>
<feature type="region of interest" description="Disordered" evidence="1">
    <location>
        <begin position="1"/>
        <end position="41"/>
    </location>
</feature>
<dbReference type="AlphaFoldDB" id="A0A0M8P365"/>
<evidence type="ECO:0000256" key="1">
    <source>
        <dbReference type="SAM" id="MobiDB-lite"/>
    </source>
</evidence>
<name>A0A0M8P365_9EURO</name>
<feature type="compositionally biased region" description="Basic and acidic residues" evidence="1">
    <location>
        <begin position="9"/>
        <end position="25"/>
    </location>
</feature>
<dbReference type="STRING" id="229535.A0A0M8P365"/>
<dbReference type="Gene3D" id="3.40.50.300">
    <property type="entry name" value="P-loop containing nucleotide triphosphate hydrolases"/>
    <property type="match status" value="1"/>
</dbReference>
<gene>
    <name evidence="2" type="ORF">ACN38_g8745</name>
</gene>
<comment type="caution">
    <text evidence="2">The sequence shown here is derived from an EMBL/GenBank/DDBJ whole genome shotgun (WGS) entry which is preliminary data.</text>
</comment>
<keyword evidence="3" id="KW-1185">Reference proteome</keyword>
<feature type="region of interest" description="Disordered" evidence="1">
    <location>
        <begin position="474"/>
        <end position="521"/>
    </location>
</feature>
<dbReference type="SUPFAM" id="SSF52540">
    <property type="entry name" value="P-loop containing nucleoside triphosphate hydrolases"/>
    <property type="match status" value="1"/>
</dbReference>
<reference evidence="2 3" key="1">
    <citation type="submission" date="2015-08" db="EMBL/GenBank/DDBJ databases">
        <title>Genome sequencing of Penicillium nordicum.</title>
        <authorList>
            <person name="Nguyen H.D."/>
            <person name="Seifert K.A."/>
        </authorList>
    </citation>
    <scope>NUCLEOTIDE SEQUENCE [LARGE SCALE GENOMIC DNA]</scope>
    <source>
        <strain evidence="2 3">DAOMC 185683</strain>
    </source>
</reference>
<organism evidence="2 3">
    <name type="scientific">Penicillium nordicum</name>
    <dbReference type="NCBI Taxonomy" id="229535"/>
    <lineage>
        <taxon>Eukaryota</taxon>
        <taxon>Fungi</taxon>
        <taxon>Dikarya</taxon>
        <taxon>Ascomycota</taxon>
        <taxon>Pezizomycotina</taxon>
        <taxon>Eurotiomycetes</taxon>
        <taxon>Eurotiomycetidae</taxon>
        <taxon>Eurotiales</taxon>
        <taxon>Aspergillaceae</taxon>
        <taxon>Penicillium</taxon>
    </lineage>
</organism>
<evidence type="ECO:0000313" key="2">
    <source>
        <dbReference type="EMBL" id="KOS40374.1"/>
    </source>
</evidence>
<dbReference type="Proteomes" id="UP000037696">
    <property type="component" value="Unassembled WGS sequence"/>
</dbReference>
<feature type="compositionally biased region" description="Basic and acidic residues" evidence="1">
    <location>
        <begin position="32"/>
        <end position="41"/>
    </location>
</feature>
<feature type="compositionally biased region" description="Polar residues" evidence="1">
    <location>
        <begin position="495"/>
        <end position="517"/>
    </location>
</feature>
<accession>A0A0M8P365</accession>
<dbReference type="EMBL" id="LHQQ01000165">
    <property type="protein sequence ID" value="KOS40374.1"/>
    <property type="molecule type" value="Genomic_DNA"/>
</dbReference>
<dbReference type="InterPro" id="IPR027417">
    <property type="entry name" value="P-loop_NTPase"/>
</dbReference>
<protein>
    <recommendedName>
        <fullName evidence="4">AAA+ ATPase domain-containing protein</fullName>
    </recommendedName>
</protein>